<organism evidence="1 2">
    <name type="scientific">Pistacia atlantica</name>
    <dbReference type="NCBI Taxonomy" id="434234"/>
    <lineage>
        <taxon>Eukaryota</taxon>
        <taxon>Viridiplantae</taxon>
        <taxon>Streptophyta</taxon>
        <taxon>Embryophyta</taxon>
        <taxon>Tracheophyta</taxon>
        <taxon>Spermatophyta</taxon>
        <taxon>Magnoliopsida</taxon>
        <taxon>eudicotyledons</taxon>
        <taxon>Gunneridae</taxon>
        <taxon>Pentapetalae</taxon>
        <taxon>rosids</taxon>
        <taxon>malvids</taxon>
        <taxon>Sapindales</taxon>
        <taxon>Anacardiaceae</taxon>
        <taxon>Pistacia</taxon>
    </lineage>
</organism>
<dbReference type="EMBL" id="CM047908">
    <property type="protein sequence ID" value="KAJ0081069.1"/>
    <property type="molecule type" value="Genomic_DNA"/>
</dbReference>
<protein>
    <submittedName>
        <fullName evidence="1">Uncharacterized protein</fullName>
    </submittedName>
</protein>
<sequence>MISQFQGAFFQSVCWKLACSTCKDEGLENIVKFIGEWADLERLEMYSSGLKGPIPSAIFDLGNLKDLCVEISGLFAYWYFK</sequence>
<gene>
    <name evidence="1" type="ORF">Patl1_10412</name>
</gene>
<comment type="caution">
    <text evidence="1">The sequence shown here is derived from an EMBL/GenBank/DDBJ whole genome shotgun (WGS) entry which is preliminary data.</text>
</comment>
<name>A0ACC1A1A9_9ROSI</name>
<evidence type="ECO:0000313" key="2">
    <source>
        <dbReference type="Proteomes" id="UP001164250"/>
    </source>
</evidence>
<accession>A0ACC1A1A9</accession>
<evidence type="ECO:0000313" key="1">
    <source>
        <dbReference type="EMBL" id="KAJ0081069.1"/>
    </source>
</evidence>
<reference evidence="2" key="1">
    <citation type="journal article" date="2023" name="G3 (Bethesda)">
        <title>Genome assembly and association tests identify interacting loci associated with vigor, precocity, and sex in interspecific pistachio rootstocks.</title>
        <authorList>
            <person name="Palmer W."/>
            <person name="Jacygrad E."/>
            <person name="Sagayaradj S."/>
            <person name="Cavanaugh K."/>
            <person name="Han R."/>
            <person name="Bertier L."/>
            <person name="Beede B."/>
            <person name="Kafkas S."/>
            <person name="Golino D."/>
            <person name="Preece J."/>
            <person name="Michelmore R."/>
        </authorList>
    </citation>
    <scope>NUCLEOTIDE SEQUENCE [LARGE SCALE GENOMIC DNA]</scope>
</reference>
<dbReference type="Proteomes" id="UP001164250">
    <property type="component" value="Chromosome 12"/>
</dbReference>
<proteinExistence type="predicted"/>
<keyword evidence="2" id="KW-1185">Reference proteome</keyword>